<evidence type="ECO:0000256" key="1">
    <source>
        <dbReference type="SAM" id="MobiDB-lite"/>
    </source>
</evidence>
<gene>
    <name evidence="2" type="ORF">B0A54_07913</name>
</gene>
<evidence type="ECO:0000313" key="2">
    <source>
        <dbReference type="EMBL" id="TKA41000.1"/>
    </source>
</evidence>
<feature type="region of interest" description="Disordered" evidence="1">
    <location>
        <begin position="265"/>
        <end position="305"/>
    </location>
</feature>
<feature type="compositionally biased region" description="Low complexity" evidence="1">
    <location>
        <begin position="70"/>
        <end position="83"/>
    </location>
</feature>
<comment type="caution">
    <text evidence="2">The sequence shown here is derived from an EMBL/GenBank/DDBJ whole genome shotgun (WGS) entry which is preliminary data.</text>
</comment>
<dbReference type="OrthoDB" id="10387017at2759"/>
<protein>
    <submittedName>
        <fullName evidence="2">Uncharacterized protein</fullName>
    </submittedName>
</protein>
<name>A0A4U0UXR9_9PEZI</name>
<feature type="compositionally biased region" description="Acidic residues" evidence="1">
    <location>
        <begin position="265"/>
        <end position="291"/>
    </location>
</feature>
<proteinExistence type="predicted"/>
<reference evidence="2 3" key="1">
    <citation type="submission" date="2017-03" db="EMBL/GenBank/DDBJ databases">
        <title>Genomes of endolithic fungi from Antarctica.</title>
        <authorList>
            <person name="Coleine C."/>
            <person name="Masonjones S."/>
            <person name="Stajich J.E."/>
        </authorList>
    </citation>
    <scope>NUCLEOTIDE SEQUENCE [LARGE SCALE GENOMIC DNA]</scope>
    <source>
        <strain evidence="2 3">CCFEE 5311</strain>
    </source>
</reference>
<feature type="region of interest" description="Disordered" evidence="1">
    <location>
        <begin position="70"/>
        <end position="91"/>
    </location>
</feature>
<sequence length="305" mass="33785">MPTVTRTLSHIAFPTRVLTMLEIFTALMSTSTNWRDLPILQLLSPSLLYETANNHRTLVQTSTKLFKTNHQTTTNHQPTNQPTMNASKNPASHKVDGGLVLIKDIPSISLGRPLVRIPLAPRLAAATPLLTKHAFGQEQPRVPQVSRYAALFAEQAQAEAAKEAEKDPRAAKVAARADKMFWRVQATLQAVRIKTTASEIVRMTYGPMLERRAPAKVDEYDAHGGRVVGVGHFTGTLYYGVPAAEMVKEVCEDVCERLTSLHVEDEEEVEYEEVEAEAETEVEAESEDDCDNLSWSGRMGDSPAY</sequence>
<dbReference type="Proteomes" id="UP000310066">
    <property type="component" value="Unassembled WGS sequence"/>
</dbReference>
<dbReference type="EMBL" id="NAJP01000030">
    <property type="protein sequence ID" value="TKA41000.1"/>
    <property type="molecule type" value="Genomic_DNA"/>
</dbReference>
<organism evidence="2 3">
    <name type="scientific">Friedmanniomyces endolithicus</name>
    <dbReference type="NCBI Taxonomy" id="329885"/>
    <lineage>
        <taxon>Eukaryota</taxon>
        <taxon>Fungi</taxon>
        <taxon>Dikarya</taxon>
        <taxon>Ascomycota</taxon>
        <taxon>Pezizomycotina</taxon>
        <taxon>Dothideomycetes</taxon>
        <taxon>Dothideomycetidae</taxon>
        <taxon>Mycosphaerellales</taxon>
        <taxon>Teratosphaeriaceae</taxon>
        <taxon>Friedmanniomyces</taxon>
    </lineage>
</organism>
<dbReference type="AlphaFoldDB" id="A0A4U0UXR9"/>
<accession>A0A4U0UXR9</accession>
<evidence type="ECO:0000313" key="3">
    <source>
        <dbReference type="Proteomes" id="UP000310066"/>
    </source>
</evidence>